<gene>
    <name evidence="2" type="ORF">CR513_06580</name>
</gene>
<protein>
    <recommendedName>
        <fullName evidence="1">Reverse transcriptase Ty1/copia-type domain-containing protein</fullName>
    </recommendedName>
</protein>
<organism evidence="2 3">
    <name type="scientific">Mucuna pruriens</name>
    <name type="common">Velvet bean</name>
    <name type="synonym">Dolichos pruriens</name>
    <dbReference type="NCBI Taxonomy" id="157652"/>
    <lineage>
        <taxon>Eukaryota</taxon>
        <taxon>Viridiplantae</taxon>
        <taxon>Streptophyta</taxon>
        <taxon>Embryophyta</taxon>
        <taxon>Tracheophyta</taxon>
        <taxon>Spermatophyta</taxon>
        <taxon>Magnoliopsida</taxon>
        <taxon>eudicotyledons</taxon>
        <taxon>Gunneridae</taxon>
        <taxon>Pentapetalae</taxon>
        <taxon>rosids</taxon>
        <taxon>fabids</taxon>
        <taxon>Fabales</taxon>
        <taxon>Fabaceae</taxon>
        <taxon>Papilionoideae</taxon>
        <taxon>50 kb inversion clade</taxon>
        <taxon>NPAAA clade</taxon>
        <taxon>indigoferoid/millettioid clade</taxon>
        <taxon>Phaseoleae</taxon>
        <taxon>Mucuna</taxon>
    </lineage>
</organism>
<dbReference type="OrthoDB" id="1918363at2759"/>
<accession>A0A371I254</accession>
<dbReference type="AlphaFoldDB" id="A0A371I254"/>
<dbReference type="STRING" id="157652.A0A371I254"/>
<name>A0A371I254_MUCPR</name>
<comment type="caution">
    <text evidence="2">The sequence shown here is derived from an EMBL/GenBank/DDBJ whole genome shotgun (WGS) entry which is preliminary data.</text>
</comment>
<dbReference type="InterPro" id="IPR013103">
    <property type="entry name" value="RVT_2"/>
</dbReference>
<dbReference type="Proteomes" id="UP000257109">
    <property type="component" value="Unassembled WGS sequence"/>
</dbReference>
<dbReference type="EMBL" id="QJKJ01001126">
    <property type="protein sequence ID" value="RDY09101.1"/>
    <property type="molecule type" value="Genomic_DNA"/>
</dbReference>
<proteinExistence type="predicted"/>
<feature type="domain" description="Reverse transcriptase Ty1/copia-type" evidence="1">
    <location>
        <begin position="174"/>
        <end position="304"/>
    </location>
</feature>
<sequence>MTAPKLKAPKALNVFFQRGTPPCNVKFSQLSFCQFNPTLTIQTHEVDVQIFKMIKMPTKPLNLTTKQPNQNVRDVLRLGCHDPANPLFSVPASPASPISATTRILPSPIYSHLTTTTSSPPFFITLIPCKLEQKVDCPTQNQIGPYFIINSMEPSTVKQALAESHWFATIKEEYDTWALVPLPSGKKPIGCRGFSKLKKFLMDTINKYKARLAVQGFHQQHGYDLLETYTLLVKLVTVRMWHIQQLDVNDAFLNGFRKKSMSFEPEEKSLVCKLHEAHYGLKQAPRSWFGRLTTALLTFGFRSSVIPLCSPCIKVFTASLLLVSRSARTY</sequence>
<feature type="non-terminal residue" evidence="2">
    <location>
        <position position="1"/>
    </location>
</feature>
<evidence type="ECO:0000259" key="1">
    <source>
        <dbReference type="Pfam" id="PF07727"/>
    </source>
</evidence>
<evidence type="ECO:0000313" key="2">
    <source>
        <dbReference type="EMBL" id="RDY09101.1"/>
    </source>
</evidence>
<reference evidence="2" key="1">
    <citation type="submission" date="2018-05" db="EMBL/GenBank/DDBJ databases">
        <title>Draft genome of Mucuna pruriens seed.</title>
        <authorList>
            <person name="Nnadi N.E."/>
            <person name="Vos R."/>
            <person name="Hasami M.H."/>
            <person name="Devisetty U.K."/>
            <person name="Aguiy J.C."/>
        </authorList>
    </citation>
    <scope>NUCLEOTIDE SEQUENCE [LARGE SCALE GENOMIC DNA]</scope>
    <source>
        <strain evidence="2">JCA_2017</strain>
    </source>
</reference>
<keyword evidence="3" id="KW-1185">Reference proteome</keyword>
<evidence type="ECO:0000313" key="3">
    <source>
        <dbReference type="Proteomes" id="UP000257109"/>
    </source>
</evidence>
<dbReference type="Pfam" id="PF07727">
    <property type="entry name" value="RVT_2"/>
    <property type="match status" value="1"/>
</dbReference>